<dbReference type="Proteomes" id="UP001597568">
    <property type="component" value="Unassembled WGS sequence"/>
</dbReference>
<name>A0ABW5XYC4_9BACL</name>
<accession>A0ABW5XYC4</accession>
<reference evidence="2" key="1">
    <citation type="journal article" date="2019" name="Int. J. Syst. Evol. Microbiol.">
        <title>The Global Catalogue of Microorganisms (GCM) 10K type strain sequencing project: providing services to taxonomists for standard genome sequencing and annotation.</title>
        <authorList>
            <consortium name="The Broad Institute Genomics Platform"/>
            <consortium name="The Broad Institute Genome Sequencing Center for Infectious Disease"/>
            <person name="Wu L."/>
            <person name="Ma J."/>
        </authorList>
    </citation>
    <scope>NUCLEOTIDE SEQUENCE [LARGE SCALE GENOMIC DNA]</scope>
    <source>
        <strain evidence="2">KCTC 33522</strain>
    </source>
</reference>
<evidence type="ECO:0000313" key="1">
    <source>
        <dbReference type="EMBL" id="MFD2867965.1"/>
    </source>
</evidence>
<proteinExistence type="predicted"/>
<protein>
    <submittedName>
        <fullName evidence="1">Uncharacterized protein</fullName>
    </submittedName>
</protein>
<dbReference type="RefSeq" id="WP_380147152.1">
    <property type="nucleotide sequence ID" value="NZ_JBHUOR010000029.1"/>
</dbReference>
<sequence length="225" mass="26510">MYILDQSNPFEAQTMAFSHRENQIVQEYNQLFEYFLAMADKCSIINLNEQLLENQSLHIIRRTLLNGKIHFHFQLGEAERQFIRTLMQHNIQCTFEKNQSIIALFDEHILFFQKTPFTCQFIETSQVPATYELIEEKPAHFILQSAQAAKLLQILAAQLFHETIPLETTIHLEKEPHFVDFDPSNPFEIHIQTTKTVTELTQILTEAMLIYYEKKIKITTDNCWT</sequence>
<comment type="caution">
    <text evidence="1">The sequence shown here is derived from an EMBL/GenBank/DDBJ whole genome shotgun (WGS) entry which is preliminary data.</text>
</comment>
<dbReference type="EMBL" id="JBHUOR010000029">
    <property type="protein sequence ID" value="MFD2867965.1"/>
    <property type="molecule type" value="Genomic_DNA"/>
</dbReference>
<gene>
    <name evidence="1" type="ORF">ACFSY7_05570</name>
</gene>
<evidence type="ECO:0000313" key="2">
    <source>
        <dbReference type="Proteomes" id="UP001597568"/>
    </source>
</evidence>
<organism evidence="1 2">
    <name type="scientific">Kurthia populi</name>
    <dbReference type="NCBI Taxonomy" id="1562132"/>
    <lineage>
        <taxon>Bacteria</taxon>
        <taxon>Bacillati</taxon>
        <taxon>Bacillota</taxon>
        <taxon>Bacilli</taxon>
        <taxon>Bacillales</taxon>
        <taxon>Caryophanaceae</taxon>
        <taxon>Kurthia</taxon>
    </lineage>
</organism>
<keyword evidence="2" id="KW-1185">Reference proteome</keyword>